<sequence length="207" mass="24175">MRNQFLNQEGKIIVGDLMTDKIWDSYLPKKFQTLSPYQWTPIFVIERTWKFLLEDQVKSVLDLGSGVGKFCVYLSLLSKGSFPILGLEDRKELVSVSQAMKEQWKATNVDFQNTNFLKDFPLGHSHYYCFNPLYETMKGSHRIDDLKEKSANQFLKDLQSLKLNFLLLKPKTKLITYHGFGGSYLPGFKIILKEEIENGEFKVWERE</sequence>
<keyword evidence="1" id="KW-0808">Transferase</keyword>
<dbReference type="Proteomes" id="UP000297891">
    <property type="component" value="Unassembled WGS sequence"/>
</dbReference>
<proteinExistence type="predicted"/>
<protein>
    <submittedName>
        <fullName evidence="1">Methyltransferase</fullName>
    </submittedName>
</protein>
<accession>A0A2M9Y1B7</accession>
<dbReference type="SUPFAM" id="SSF53335">
    <property type="entry name" value="S-adenosyl-L-methionine-dependent methyltransferases"/>
    <property type="match status" value="1"/>
</dbReference>
<keyword evidence="2" id="KW-1185">Reference proteome</keyword>
<keyword evidence="1" id="KW-0489">Methyltransferase</keyword>
<dbReference type="InterPro" id="IPR029063">
    <property type="entry name" value="SAM-dependent_MTases_sf"/>
</dbReference>
<evidence type="ECO:0000313" key="2">
    <source>
        <dbReference type="Proteomes" id="UP000297891"/>
    </source>
</evidence>
<evidence type="ECO:0000313" key="1">
    <source>
        <dbReference type="EMBL" id="TGK91865.1"/>
    </source>
</evidence>
<dbReference type="Gene3D" id="3.40.50.150">
    <property type="entry name" value="Vaccinia Virus protein VP39"/>
    <property type="match status" value="1"/>
</dbReference>
<organism evidence="1 2">
    <name type="scientific">Leptospira brenneri</name>
    <dbReference type="NCBI Taxonomy" id="2023182"/>
    <lineage>
        <taxon>Bacteria</taxon>
        <taxon>Pseudomonadati</taxon>
        <taxon>Spirochaetota</taxon>
        <taxon>Spirochaetia</taxon>
        <taxon>Leptospirales</taxon>
        <taxon>Leptospiraceae</taxon>
        <taxon>Leptospira</taxon>
    </lineage>
</organism>
<dbReference type="EMBL" id="RQFP01000014">
    <property type="protein sequence ID" value="TGK91865.1"/>
    <property type="molecule type" value="Genomic_DNA"/>
</dbReference>
<comment type="caution">
    <text evidence="1">The sequence shown here is derived from an EMBL/GenBank/DDBJ whole genome shotgun (WGS) entry which is preliminary data.</text>
</comment>
<dbReference type="GO" id="GO:0032259">
    <property type="term" value="P:methylation"/>
    <property type="evidence" value="ECO:0007669"/>
    <property type="project" value="UniProtKB-KW"/>
</dbReference>
<dbReference type="GO" id="GO:0008168">
    <property type="term" value="F:methyltransferase activity"/>
    <property type="evidence" value="ECO:0007669"/>
    <property type="project" value="UniProtKB-KW"/>
</dbReference>
<name>A0A2M9Y1B7_9LEPT</name>
<reference evidence="1" key="1">
    <citation type="journal article" date="2019" name="PLoS Negl. Trop. Dis.">
        <title>Revisiting the worldwide diversity of Leptospira species in the environment.</title>
        <authorList>
            <person name="Vincent A.T."/>
            <person name="Schiettekatte O."/>
            <person name="Bourhy P."/>
            <person name="Veyrier F.J."/>
            <person name="Picardeau M."/>
        </authorList>
    </citation>
    <scope>NUCLEOTIDE SEQUENCE [LARGE SCALE GENOMIC DNA]</scope>
    <source>
        <strain evidence="1">201800277</strain>
    </source>
</reference>
<dbReference type="OrthoDB" id="326274at2"/>
<dbReference type="AlphaFoldDB" id="A0A2M9Y1B7"/>
<gene>
    <name evidence="1" type="ORF">EHQ30_16895</name>
</gene>